<dbReference type="InterPro" id="IPR011322">
    <property type="entry name" value="N-reg_PII-like_a/b"/>
</dbReference>
<dbReference type="PRINTS" id="PR00340">
    <property type="entry name" value="PIIGLNB"/>
</dbReference>
<comment type="similarity">
    <text evidence="2">Belongs to the P(II) protein family.</text>
</comment>
<dbReference type="PROSITE" id="PS51343">
    <property type="entry name" value="PII_GLNB_DOM"/>
    <property type="match status" value="1"/>
</dbReference>
<gene>
    <name evidence="4" type="ORF">HF989_04860</name>
    <name evidence="3" type="ORF">JOF50_000797</name>
</gene>
<keyword evidence="1" id="KW-0597">Phosphoprotein</keyword>
<evidence type="ECO:0000313" key="3">
    <source>
        <dbReference type="EMBL" id="MET3943998.1"/>
    </source>
</evidence>
<protein>
    <submittedName>
        <fullName evidence="3">Nitrogen regulatory protein PII</fullName>
    </submittedName>
    <submittedName>
        <fullName evidence="4">P-II family nitrogen regulator</fullName>
    </submittedName>
</protein>
<dbReference type="PANTHER" id="PTHR30115">
    <property type="entry name" value="NITROGEN REGULATORY PROTEIN P-II"/>
    <property type="match status" value="1"/>
</dbReference>
<dbReference type="GO" id="GO:0005829">
    <property type="term" value="C:cytosol"/>
    <property type="evidence" value="ECO:0007669"/>
    <property type="project" value="TreeGrafter"/>
</dbReference>
<keyword evidence="6" id="KW-1185">Reference proteome</keyword>
<dbReference type="Proteomes" id="UP000554284">
    <property type="component" value="Unassembled WGS sequence"/>
</dbReference>
<dbReference type="SMART" id="SM00938">
    <property type="entry name" value="P-II"/>
    <property type="match status" value="1"/>
</dbReference>
<proteinExistence type="inferred from homology"/>
<dbReference type="RefSeq" id="WP_168684403.1">
    <property type="nucleotide sequence ID" value="NZ_JAAXPF010000004.1"/>
</dbReference>
<evidence type="ECO:0000256" key="1">
    <source>
        <dbReference type="PIRSR" id="PIRSR602187-50"/>
    </source>
</evidence>
<reference evidence="4 5" key="1">
    <citation type="submission" date="2020-04" db="EMBL/GenBank/DDBJ databases">
        <title>MicrobeNet Type strains.</title>
        <authorList>
            <person name="Nicholson A.C."/>
        </authorList>
    </citation>
    <scope>NUCLEOTIDE SEQUENCE [LARGE SCALE GENOMIC DNA]</scope>
    <source>
        <strain evidence="4 5">ATCC 700355</strain>
    </source>
</reference>
<dbReference type="GO" id="GO:0006808">
    <property type="term" value="P:regulation of nitrogen utilization"/>
    <property type="evidence" value="ECO:0007669"/>
    <property type="project" value="InterPro"/>
</dbReference>
<dbReference type="PROSITE" id="PS00638">
    <property type="entry name" value="PII_GLNB_CTER"/>
    <property type="match status" value="1"/>
</dbReference>
<dbReference type="Gene3D" id="3.30.70.120">
    <property type="match status" value="1"/>
</dbReference>
<dbReference type="AlphaFoldDB" id="A0A7X6REW1"/>
<organism evidence="4 5">
    <name type="scientific">Corynebacterium mucifaciens</name>
    <dbReference type="NCBI Taxonomy" id="57171"/>
    <lineage>
        <taxon>Bacteria</taxon>
        <taxon>Bacillati</taxon>
        <taxon>Actinomycetota</taxon>
        <taxon>Actinomycetes</taxon>
        <taxon>Mycobacteriales</taxon>
        <taxon>Corynebacteriaceae</taxon>
        <taxon>Corynebacterium</taxon>
    </lineage>
</organism>
<accession>A0A7X6REW1</accession>
<evidence type="ECO:0000313" key="4">
    <source>
        <dbReference type="EMBL" id="NKY68703.1"/>
    </source>
</evidence>
<dbReference type="InterPro" id="IPR015867">
    <property type="entry name" value="N-reg_PII/ATP_PRibTrfase_C"/>
</dbReference>
<dbReference type="Proteomes" id="UP001549139">
    <property type="component" value="Unassembled WGS sequence"/>
</dbReference>
<evidence type="ECO:0000313" key="6">
    <source>
        <dbReference type="Proteomes" id="UP001549139"/>
    </source>
</evidence>
<dbReference type="Pfam" id="PF00543">
    <property type="entry name" value="P-II"/>
    <property type="match status" value="1"/>
</dbReference>
<dbReference type="GO" id="GO:0005524">
    <property type="term" value="F:ATP binding"/>
    <property type="evidence" value="ECO:0007669"/>
    <property type="project" value="TreeGrafter"/>
</dbReference>
<dbReference type="PANTHER" id="PTHR30115:SF11">
    <property type="entry name" value="NITROGEN REGULATORY PROTEIN P-II HOMOLOG"/>
    <property type="match status" value="1"/>
</dbReference>
<dbReference type="EMBL" id="JBEPNZ010000001">
    <property type="protein sequence ID" value="MET3943998.1"/>
    <property type="molecule type" value="Genomic_DNA"/>
</dbReference>
<dbReference type="InterPro" id="IPR017918">
    <property type="entry name" value="N-reg_PII_CS"/>
</dbReference>
<name>A0A7X6REW1_9CORY</name>
<dbReference type="InterPro" id="IPR002187">
    <property type="entry name" value="N-reg_PII"/>
</dbReference>
<evidence type="ECO:0000313" key="5">
    <source>
        <dbReference type="Proteomes" id="UP000554284"/>
    </source>
</evidence>
<dbReference type="EMBL" id="JAAXPF010000004">
    <property type="protein sequence ID" value="NKY68703.1"/>
    <property type="molecule type" value="Genomic_DNA"/>
</dbReference>
<sequence length="112" mass="12123">MKLITAVIQPFTLGDVREALTAVGVSGITMTDAQGAGRQIASVEYYRGTRYSSAFVQKVKVEVLVTDEQEDAAIDAILRAAYTGEVGDGKIWVSDVSRVVRVRTGERDDEAI</sequence>
<dbReference type="SUPFAM" id="SSF54913">
    <property type="entry name" value="GlnB-like"/>
    <property type="match status" value="1"/>
</dbReference>
<dbReference type="GO" id="GO:0030234">
    <property type="term" value="F:enzyme regulator activity"/>
    <property type="evidence" value="ECO:0007669"/>
    <property type="project" value="InterPro"/>
</dbReference>
<reference evidence="3 6" key="2">
    <citation type="submission" date="2024-06" db="EMBL/GenBank/DDBJ databases">
        <title>Sequencing the genomes of 1000 actinobacteria strains.</title>
        <authorList>
            <person name="Klenk H.-P."/>
        </authorList>
    </citation>
    <scope>NUCLEOTIDE SEQUENCE [LARGE SCALE GENOMIC DNA]</scope>
    <source>
        <strain evidence="3 6">DSM 44265</strain>
    </source>
</reference>
<evidence type="ECO:0000256" key="2">
    <source>
        <dbReference type="RuleBase" id="RU003936"/>
    </source>
</evidence>
<feature type="modified residue" description="O-UMP-tyrosine" evidence="1">
    <location>
        <position position="51"/>
    </location>
</feature>
<comment type="caution">
    <text evidence="4">The sequence shown here is derived from an EMBL/GenBank/DDBJ whole genome shotgun (WGS) entry which is preliminary data.</text>
</comment>